<dbReference type="EMBL" id="JACJQH010000013">
    <property type="protein sequence ID" value="MBD2195857.1"/>
    <property type="molecule type" value="Genomic_DNA"/>
</dbReference>
<comment type="caution">
    <text evidence="3">The sequence shown here is derived from an EMBL/GenBank/DDBJ whole genome shotgun (WGS) entry which is preliminary data.</text>
</comment>
<evidence type="ECO:0000313" key="4">
    <source>
        <dbReference type="Proteomes" id="UP000658514"/>
    </source>
</evidence>
<evidence type="ECO:0000313" key="3">
    <source>
        <dbReference type="EMBL" id="MBD2195857.1"/>
    </source>
</evidence>
<organism evidence="3 4">
    <name type="scientific">Calothrix parietina FACHB-288</name>
    <dbReference type="NCBI Taxonomy" id="2692896"/>
    <lineage>
        <taxon>Bacteria</taxon>
        <taxon>Bacillati</taxon>
        <taxon>Cyanobacteriota</taxon>
        <taxon>Cyanophyceae</taxon>
        <taxon>Nostocales</taxon>
        <taxon>Calotrichaceae</taxon>
        <taxon>Calothrix</taxon>
    </lineage>
</organism>
<reference evidence="3 4" key="1">
    <citation type="journal article" date="2020" name="ISME J.">
        <title>Comparative genomics reveals insights into cyanobacterial evolution and habitat adaptation.</title>
        <authorList>
            <person name="Chen M.Y."/>
            <person name="Teng W.K."/>
            <person name="Zhao L."/>
            <person name="Hu C.X."/>
            <person name="Zhou Y.K."/>
            <person name="Han B.P."/>
            <person name="Song L.R."/>
            <person name="Shu W.S."/>
        </authorList>
    </citation>
    <scope>NUCLEOTIDE SEQUENCE [LARGE SCALE GENOMIC DNA]</scope>
    <source>
        <strain evidence="3 4">FACHB-288</strain>
    </source>
</reference>
<keyword evidence="2" id="KW-0472">Membrane</keyword>
<feature type="transmembrane region" description="Helical" evidence="2">
    <location>
        <begin position="244"/>
        <end position="265"/>
    </location>
</feature>
<proteinExistence type="predicted"/>
<dbReference type="Proteomes" id="UP000658514">
    <property type="component" value="Unassembled WGS sequence"/>
</dbReference>
<evidence type="ECO:0000256" key="1">
    <source>
        <dbReference type="SAM" id="Coils"/>
    </source>
</evidence>
<keyword evidence="1" id="KW-0175">Coiled coil</keyword>
<accession>A0ABR8A781</accession>
<keyword evidence="4" id="KW-1185">Reference proteome</keyword>
<evidence type="ECO:0000256" key="2">
    <source>
        <dbReference type="SAM" id="Phobius"/>
    </source>
</evidence>
<protein>
    <submittedName>
        <fullName evidence="3">Uncharacterized protein</fullName>
    </submittedName>
</protein>
<keyword evidence="2" id="KW-1133">Transmembrane helix</keyword>
<keyword evidence="2" id="KW-0812">Transmembrane</keyword>
<gene>
    <name evidence="3" type="ORF">H6G24_10185</name>
</gene>
<name>A0ABR8A781_9CYAN</name>
<feature type="coiled-coil region" evidence="1">
    <location>
        <begin position="276"/>
        <end position="312"/>
    </location>
</feature>
<sequence length="665" mass="73661">MKVAVQQDDLQLLTKTLQELFLAEVPFGGAFQVKCAVNNDELMILIQHPTGLTVDTHTVFQVLEDAIQSLLSHRHEPIQCFLRVLGEKRPYTKRSLYINQRVEIDEINAYNLQQASVAQESTDNAFGNELIFPSLSDPIPENRSDAVNSDFTPTNAKTAFSDETDLPFTPPVFGRSFADEFDESVTPPDSTPTFSDFNHESDAAFASTISNGSFSDDIEEEAPFDPFADSPNLLTSKSKKPIKLILLAVAGVGTLVLGSGIYFLANPCILSNCPAIQNAEQLTTESKRLMRQAKSEQQLVAVQQQIEASKTELAQIPGWSLNKGKIEELQANLTSSSEKIDGVVKALQAGTLAIKKTQTPTTNLEELQARQKLWRRAIAPLEAISNSSELYNLAQVKLMSYRAGLNSINQQLLVAEKWLKKLTAAKAVANAATQQETTIKSLRDLIKVQSTWQVAVNALIIIPPSSSEYQQAQELLKEYKPKLATARNRATKEQLAAKTYQQAINAAKQAKEFEQKQQWQGAVAQWELALQSAKQINEDSFQYRQAQSLIEPYSTTLKQAQAKLEIANNLQKTRTDLNKVCTQGLRICTFTISNQEINVQLTREYDQARQSNIPANSGNPGMIANGNRHLEVLQQALGVISDNANMSLAIYDSQGRPVYKRSLEG</sequence>
<dbReference type="RefSeq" id="WP_190545372.1">
    <property type="nucleotide sequence ID" value="NZ_CAWPNO010000035.1"/>
</dbReference>